<keyword evidence="6" id="KW-1185">Reference proteome</keyword>
<sequence>MDAGSKLEGYLLLAKGARGLALADLIQKVTAEPGIFTFGELLDLPNVKELENSECLKAHQLLQLFAYGTWSDYKGNAGNLPSLNEQQLLKLRQLTVISIAESKKSIAYGELLGQLQLGNIRQLEDLLITDCFHSGIVKGKLDQRAQRLHVHESIARDVRREQLQPILDAVASWMGTCEEMAGALEERMRWMAGATEAADKAKAASDASVEAAKTALKSEPDPRGGTQEGMLLDEPVGPSMDHTMEEDRIGFGTGRPKRRR</sequence>
<dbReference type="STRING" id="574566.I0YKZ0"/>
<dbReference type="PANTHER" id="PTHR15350">
    <property type="entry name" value="COP9 SIGNALOSOME COMPLEX SUBUNIT 7/DENDRITIC CELL PROTEIN GA17"/>
    <property type="match status" value="1"/>
</dbReference>
<dbReference type="eggNOG" id="KOG3250">
    <property type="taxonomic scope" value="Eukaryota"/>
</dbReference>
<dbReference type="GO" id="GO:0008180">
    <property type="term" value="C:COP9 signalosome"/>
    <property type="evidence" value="ECO:0007669"/>
    <property type="project" value="UniProtKB-KW"/>
</dbReference>
<dbReference type="SMART" id="SM00088">
    <property type="entry name" value="PINT"/>
    <property type="match status" value="1"/>
</dbReference>
<evidence type="ECO:0000259" key="4">
    <source>
        <dbReference type="PROSITE" id="PS50250"/>
    </source>
</evidence>
<dbReference type="OrthoDB" id="10265275at2759"/>
<evidence type="ECO:0000256" key="1">
    <source>
        <dbReference type="ARBA" id="ARBA00008482"/>
    </source>
</evidence>
<dbReference type="AlphaFoldDB" id="I0YKZ0"/>
<evidence type="ECO:0000256" key="3">
    <source>
        <dbReference type="SAM" id="MobiDB-lite"/>
    </source>
</evidence>
<dbReference type="RefSeq" id="XP_005643603.1">
    <property type="nucleotide sequence ID" value="XM_005643546.1"/>
</dbReference>
<name>I0YKZ0_COCSC</name>
<feature type="region of interest" description="Disordered" evidence="3">
    <location>
        <begin position="210"/>
        <end position="260"/>
    </location>
</feature>
<comment type="similarity">
    <text evidence="1">Belongs to the CSN7/EIF3M family. CSN7 subfamily.</text>
</comment>
<organism evidence="5 6">
    <name type="scientific">Coccomyxa subellipsoidea (strain C-169)</name>
    <name type="common">Green microalga</name>
    <dbReference type="NCBI Taxonomy" id="574566"/>
    <lineage>
        <taxon>Eukaryota</taxon>
        <taxon>Viridiplantae</taxon>
        <taxon>Chlorophyta</taxon>
        <taxon>core chlorophytes</taxon>
        <taxon>Trebouxiophyceae</taxon>
        <taxon>Trebouxiophyceae incertae sedis</taxon>
        <taxon>Coccomyxaceae</taxon>
        <taxon>Coccomyxa</taxon>
        <taxon>Coccomyxa subellipsoidea</taxon>
    </lineage>
</organism>
<protein>
    <recommendedName>
        <fullName evidence="4">PCI domain-containing protein</fullName>
    </recommendedName>
</protein>
<reference evidence="5 6" key="1">
    <citation type="journal article" date="2012" name="Genome Biol.">
        <title>The genome of the polar eukaryotic microalga coccomyxa subellipsoidea reveals traits of cold adaptation.</title>
        <authorList>
            <person name="Blanc G."/>
            <person name="Agarkova I."/>
            <person name="Grimwood J."/>
            <person name="Kuo A."/>
            <person name="Brueggeman A."/>
            <person name="Dunigan D."/>
            <person name="Gurnon J."/>
            <person name="Ladunga I."/>
            <person name="Lindquist E."/>
            <person name="Lucas S."/>
            <person name="Pangilinan J."/>
            <person name="Proschold T."/>
            <person name="Salamov A."/>
            <person name="Schmutz J."/>
            <person name="Weeks D."/>
            <person name="Yamada T."/>
            <person name="Claverie J.M."/>
            <person name="Grigoriev I."/>
            <person name="Van Etten J."/>
            <person name="Lomsadze A."/>
            <person name="Borodovsky M."/>
        </authorList>
    </citation>
    <scope>NUCLEOTIDE SEQUENCE [LARGE SCALE GENOMIC DNA]</scope>
    <source>
        <strain evidence="5 6">C-169</strain>
    </source>
</reference>
<dbReference type="InterPro" id="IPR045237">
    <property type="entry name" value="COPS7/eIF3m"/>
</dbReference>
<feature type="domain" description="PCI" evidence="4">
    <location>
        <begin position="1"/>
        <end position="155"/>
    </location>
</feature>
<evidence type="ECO:0000313" key="6">
    <source>
        <dbReference type="Proteomes" id="UP000007264"/>
    </source>
</evidence>
<dbReference type="KEGG" id="csl:COCSUDRAFT_59545"/>
<evidence type="ECO:0000313" key="5">
    <source>
        <dbReference type="EMBL" id="EIE19059.1"/>
    </source>
</evidence>
<accession>I0YKZ0</accession>
<evidence type="ECO:0000256" key="2">
    <source>
        <dbReference type="ARBA" id="ARBA00022790"/>
    </source>
</evidence>
<dbReference type="InterPro" id="IPR000717">
    <property type="entry name" value="PCI_dom"/>
</dbReference>
<dbReference type="GeneID" id="17036989"/>
<dbReference type="Pfam" id="PF22061">
    <property type="entry name" value="CSN7_HB_subdom"/>
    <property type="match status" value="1"/>
</dbReference>
<keyword evidence="2" id="KW-0736">Signalosome</keyword>
<proteinExistence type="inferred from homology"/>
<dbReference type="PANTHER" id="PTHR15350:SF5">
    <property type="entry name" value="COP9 SIGNALOSOME COMPLEX SUBUNIT 7"/>
    <property type="match status" value="1"/>
</dbReference>
<gene>
    <name evidence="5" type="ORF">COCSUDRAFT_59545</name>
</gene>
<dbReference type="EMBL" id="AGSI01000020">
    <property type="protein sequence ID" value="EIE19059.1"/>
    <property type="molecule type" value="Genomic_DNA"/>
</dbReference>
<comment type="caution">
    <text evidence="5">The sequence shown here is derived from an EMBL/GenBank/DDBJ whole genome shotgun (WGS) entry which is preliminary data.</text>
</comment>
<dbReference type="PROSITE" id="PS50250">
    <property type="entry name" value="PCI"/>
    <property type="match status" value="1"/>
</dbReference>
<dbReference type="Proteomes" id="UP000007264">
    <property type="component" value="Unassembled WGS sequence"/>
</dbReference>